<evidence type="ECO:0000313" key="7">
    <source>
        <dbReference type="EMBL" id="KOS14025.1"/>
    </source>
</evidence>
<dbReference type="VEuPathDB" id="FungiDB:Malapachy_4143"/>
<dbReference type="InterPro" id="IPR047125">
    <property type="entry name" value="DCTN5"/>
</dbReference>
<dbReference type="Gene3D" id="2.160.10.10">
    <property type="entry name" value="Hexapeptide repeat proteins"/>
    <property type="match status" value="1"/>
</dbReference>
<dbReference type="AlphaFoldDB" id="A0A0M9VP55"/>
<evidence type="ECO:0000313" key="8">
    <source>
        <dbReference type="Proteomes" id="UP000037751"/>
    </source>
</evidence>
<comment type="similarity">
    <text evidence="4">Belongs to the dynactin subunits 5/6 family. Dynactin subunit 5 subfamily.</text>
</comment>
<sequence length="147" mass="15833">MEAGESTTRPPPTPSARPGEYIQTTATGNKISRRAIIYGASNIVLGGKCTIHSDVMIRGDLTRVVRATSDGSMPKNESSSSVVIVTGRYVSLGEGTVVRPPCKTYQGVFSYFPMRLGDYVHIGAHSVIEAAQIGHRVRIGDRCIIVR</sequence>
<name>A0A0M9VP55_9BASI</name>
<dbReference type="STRING" id="77020.A0A0M9VP55"/>
<dbReference type="PANTHER" id="PTHR46126:SF1">
    <property type="entry name" value="DYNACTIN SUBUNIT 5"/>
    <property type="match status" value="1"/>
</dbReference>
<dbReference type="PANTHER" id="PTHR46126">
    <property type="entry name" value="DYNACTIN SUBUNIT 5"/>
    <property type="match status" value="1"/>
</dbReference>
<evidence type="ECO:0000256" key="6">
    <source>
        <dbReference type="SAM" id="MobiDB-lite"/>
    </source>
</evidence>
<reference evidence="7 8" key="1">
    <citation type="submission" date="2015-07" db="EMBL/GenBank/DDBJ databases">
        <title>Draft Genome Sequence of Malassezia furfur CBS1878 and Malassezia pachydermatis CBS1879.</title>
        <authorList>
            <person name="Triana S."/>
            <person name="Ohm R."/>
            <person name="Gonzalez A."/>
            <person name="DeCock H."/>
            <person name="Restrepo S."/>
            <person name="Celis A."/>
        </authorList>
    </citation>
    <scope>NUCLEOTIDE SEQUENCE [LARGE SCALE GENOMIC DNA]</scope>
    <source>
        <strain evidence="7 8">CBS 1879</strain>
    </source>
</reference>
<keyword evidence="8" id="KW-1185">Reference proteome</keyword>
<evidence type="ECO:0000256" key="2">
    <source>
        <dbReference type="ARBA" id="ARBA00022490"/>
    </source>
</evidence>
<dbReference type="GeneID" id="28730474"/>
<comment type="caution">
    <text evidence="7">The sequence shown here is derived from an EMBL/GenBank/DDBJ whole genome shotgun (WGS) entry which is preliminary data.</text>
</comment>
<dbReference type="SUPFAM" id="SSF51161">
    <property type="entry name" value="Trimeric LpxA-like enzymes"/>
    <property type="match status" value="1"/>
</dbReference>
<accession>A0A0M9VP55</accession>
<organism evidence="7 8">
    <name type="scientific">Malassezia pachydermatis</name>
    <dbReference type="NCBI Taxonomy" id="77020"/>
    <lineage>
        <taxon>Eukaryota</taxon>
        <taxon>Fungi</taxon>
        <taxon>Dikarya</taxon>
        <taxon>Basidiomycota</taxon>
        <taxon>Ustilaginomycotina</taxon>
        <taxon>Malasseziomycetes</taxon>
        <taxon>Malasseziales</taxon>
        <taxon>Malasseziaceae</taxon>
        <taxon>Malassezia</taxon>
    </lineage>
</organism>
<evidence type="ECO:0000256" key="5">
    <source>
        <dbReference type="ARBA" id="ARBA00034865"/>
    </source>
</evidence>
<proteinExistence type="inferred from homology"/>
<keyword evidence="2" id="KW-0963">Cytoplasm</keyword>
<evidence type="ECO:0000256" key="1">
    <source>
        <dbReference type="ARBA" id="ARBA00004245"/>
    </source>
</evidence>
<dbReference type="Proteomes" id="UP000037751">
    <property type="component" value="Unassembled WGS sequence"/>
</dbReference>
<comment type="subcellular location">
    <subcellularLocation>
        <location evidence="1">Cytoplasm</location>
        <location evidence="1">Cytoskeleton</location>
    </subcellularLocation>
</comment>
<dbReference type="EMBL" id="LGAV01000004">
    <property type="protein sequence ID" value="KOS14025.1"/>
    <property type="molecule type" value="Genomic_DNA"/>
</dbReference>
<dbReference type="RefSeq" id="XP_017991657.1">
    <property type="nucleotide sequence ID" value="XM_018138598.1"/>
</dbReference>
<dbReference type="Pfam" id="PF21711">
    <property type="entry name" value="DCTN5"/>
    <property type="match status" value="1"/>
</dbReference>
<dbReference type="OrthoDB" id="417208at2759"/>
<evidence type="ECO:0000256" key="3">
    <source>
        <dbReference type="ARBA" id="ARBA00023212"/>
    </source>
</evidence>
<protein>
    <recommendedName>
        <fullName evidence="5">Dynactin subunit 5</fullName>
    </recommendedName>
</protein>
<dbReference type="GO" id="GO:0005869">
    <property type="term" value="C:dynactin complex"/>
    <property type="evidence" value="ECO:0007669"/>
    <property type="project" value="TreeGrafter"/>
</dbReference>
<evidence type="ECO:0000256" key="4">
    <source>
        <dbReference type="ARBA" id="ARBA00034706"/>
    </source>
</evidence>
<dbReference type="InterPro" id="IPR011004">
    <property type="entry name" value="Trimer_LpxA-like_sf"/>
</dbReference>
<gene>
    <name evidence="7" type="ORF">Malapachy_4143</name>
</gene>
<keyword evidence="3" id="KW-0206">Cytoskeleton</keyword>
<feature type="region of interest" description="Disordered" evidence="6">
    <location>
        <begin position="1"/>
        <end position="21"/>
    </location>
</feature>